<feature type="region of interest" description="Disordered" evidence="1">
    <location>
        <begin position="25"/>
        <end position="66"/>
    </location>
</feature>
<dbReference type="Proteomes" id="UP001175228">
    <property type="component" value="Unassembled WGS sequence"/>
</dbReference>
<sequence>MSELQFQSESSSLFDFPHTEDFNHNAPVLHDPEFTTQLPSHSYPHDSPHAPPFPPRGSNTPSTNRHLPEYMNSLTYAYPLDTLPEHAYFLHSRTMSHYDSAPVGDLTDFATSDYNTWHSDQGILRPCTSTTGTVEQTLVHPAHPRDSYSSNNNRYHPYTKQRPYEGSLVRFDTSYPTSSQVVFHFILIIESYLWTCYKFRIQQSFESTSSPSEPELPLLWRSFKPKFSDPRPPGFHKVSLTDLQTSHVLASFRISPPSAICYKRNPDTDTHTYPLPGCMLTFTGTSFRKHFNNSKFHPELNTKSDSQAGNLYCTVKSYPKVRCAGEAVHTTCFAQHFQLMHSLKECLCPFCLEPQRNKRDVVQHLDTCSVLSGWRRKKGQADKGKALGSSGNI</sequence>
<evidence type="ECO:0000313" key="2">
    <source>
        <dbReference type="EMBL" id="KAK0486808.1"/>
    </source>
</evidence>
<protein>
    <submittedName>
        <fullName evidence="2">Uncharacterized protein</fullName>
    </submittedName>
</protein>
<dbReference type="AlphaFoldDB" id="A0AA39UGU7"/>
<organism evidence="2 3">
    <name type="scientific">Armillaria luteobubalina</name>
    <dbReference type="NCBI Taxonomy" id="153913"/>
    <lineage>
        <taxon>Eukaryota</taxon>
        <taxon>Fungi</taxon>
        <taxon>Dikarya</taxon>
        <taxon>Basidiomycota</taxon>
        <taxon>Agaricomycotina</taxon>
        <taxon>Agaricomycetes</taxon>
        <taxon>Agaricomycetidae</taxon>
        <taxon>Agaricales</taxon>
        <taxon>Marasmiineae</taxon>
        <taxon>Physalacriaceae</taxon>
        <taxon>Armillaria</taxon>
    </lineage>
</organism>
<evidence type="ECO:0000313" key="3">
    <source>
        <dbReference type="Proteomes" id="UP001175228"/>
    </source>
</evidence>
<accession>A0AA39UGU7</accession>
<dbReference type="EMBL" id="JAUEPU010000045">
    <property type="protein sequence ID" value="KAK0486808.1"/>
    <property type="molecule type" value="Genomic_DNA"/>
</dbReference>
<evidence type="ECO:0000256" key="1">
    <source>
        <dbReference type="SAM" id="MobiDB-lite"/>
    </source>
</evidence>
<proteinExistence type="predicted"/>
<comment type="caution">
    <text evidence="2">The sequence shown here is derived from an EMBL/GenBank/DDBJ whole genome shotgun (WGS) entry which is preliminary data.</text>
</comment>
<name>A0AA39UGU7_9AGAR</name>
<reference evidence="2" key="1">
    <citation type="submission" date="2023-06" db="EMBL/GenBank/DDBJ databases">
        <authorList>
            <consortium name="Lawrence Berkeley National Laboratory"/>
            <person name="Ahrendt S."/>
            <person name="Sahu N."/>
            <person name="Indic B."/>
            <person name="Wong-Bajracharya J."/>
            <person name="Merenyi Z."/>
            <person name="Ke H.-M."/>
            <person name="Monk M."/>
            <person name="Kocsube S."/>
            <person name="Drula E."/>
            <person name="Lipzen A."/>
            <person name="Balint B."/>
            <person name="Henrissat B."/>
            <person name="Andreopoulos B."/>
            <person name="Martin F.M."/>
            <person name="Harder C.B."/>
            <person name="Rigling D."/>
            <person name="Ford K.L."/>
            <person name="Foster G.D."/>
            <person name="Pangilinan J."/>
            <person name="Papanicolaou A."/>
            <person name="Barry K."/>
            <person name="LaButti K."/>
            <person name="Viragh M."/>
            <person name="Koriabine M."/>
            <person name="Yan M."/>
            <person name="Riley R."/>
            <person name="Champramary S."/>
            <person name="Plett K.L."/>
            <person name="Tsai I.J."/>
            <person name="Slot J."/>
            <person name="Sipos G."/>
            <person name="Plett J."/>
            <person name="Nagy L.G."/>
            <person name="Grigoriev I.V."/>
        </authorList>
    </citation>
    <scope>NUCLEOTIDE SEQUENCE</scope>
    <source>
        <strain evidence="2">HWK02</strain>
    </source>
</reference>
<gene>
    <name evidence="2" type="ORF">EDD18DRAFT_1111030</name>
</gene>
<keyword evidence="3" id="KW-1185">Reference proteome</keyword>